<accession>A0A6N9SV34</accession>
<gene>
    <name evidence="4" type="ORF">GTK09_00615</name>
</gene>
<feature type="region of interest" description="Disordered" evidence="1">
    <location>
        <begin position="192"/>
        <end position="227"/>
    </location>
</feature>
<dbReference type="SUPFAM" id="SSF50346">
    <property type="entry name" value="PRC-barrel domain"/>
    <property type="match status" value="1"/>
</dbReference>
<dbReference type="Gene3D" id="2.30.30.240">
    <property type="entry name" value="PRC-barrel domain"/>
    <property type="match status" value="1"/>
</dbReference>
<dbReference type="RefSeq" id="WP_163460554.1">
    <property type="nucleotide sequence ID" value="NZ_JAAAMG010000001.1"/>
</dbReference>
<dbReference type="InterPro" id="IPR011033">
    <property type="entry name" value="PRC_barrel-like_sf"/>
</dbReference>
<organism evidence="4 5">
    <name type="scientific">Jiella pacifica</name>
    <dbReference type="NCBI Taxonomy" id="2696469"/>
    <lineage>
        <taxon>Bacteria</taxon>
        <taxon>Pseudomonadati</taxon>
        <taxon>Pseudomonadota</taxon>
        <taxon>Alphaproteobacteria</taxon>
        <taxon>Hyphomicrobiales</taxon>
        <taxon>Aurantimonadaceae</taxon>
        <taxon>Jiella</taxon>
    </lineage>
</organism>
<feature type="compositionally biased region" description="Low complexity" evidence="1">
    <location>
        <begin position="108"/>
        <end position="121"/>
    </location>
</feature>
<protein>
    <recommendedName>
        <fullName evidence="3">PRC-barrel domain-containing protein</fullName>
    </recommendedName>
</protein>
<dbReference type="Pfam" id="PF05239">
    <property type="entry name" value="PRC"/>
    <property type="match status" value="1"/>
</dbReference>
<dbReference type="AlphaFoldDB" id="A0A6N9SV34"/>
<dbReference type="InterPro" id="IPR027275">
    <property type="entry name" value="PRC-brl_dom"/>
</dbReference>
<keyword evidence="5" id="KW-1185">Reference proteome</keyword>
<evidence type="ECO:0000256" key="1">
    <source>
        <dbReference type="SAM" id="MobiDB-lite"/>
    </source>
</evidence>
<dbReference type="Proteomes" id="UP000469011">
    <property type="component" value="Unassembled WGS sequence"/>
</dbReference>
<proteinExistence type="predicted"/>
<evidence type="ECO:0000256" key="2">
    <source>
        <dbReference type="SAM" id="SignalP"/>
    </source>
</evidence>
<dbReference type="EMBL" id="JAAAMG010000001">
    <property type="protein sequence ID" value="NDW02917.1"/>
    <property type="molecule type" value="Genomic_DNA"/>
</dbReference>
<feature type="region of interest" description="Disordered" evidence="1">
    <location>
        <begin position="108"/>
        <end position="134"/>
    </location>
</feature>
<comment type="caution">
    <text evidence="4">The sequence shown here is derived from an EMBL/GenBank/DDBJ whole genome shotgun (WGS) entry which is preliminary data.</text>
</comment>
<feature type="domain" description="PRC-barrel" evidence="3">
    <location>
        <begin position="247"/>
        <end position="317"/>
    </location>
</feature>
<feature type="signal peptide" evidence="2">
    <location>
        <begin position="1"/>
        <end position="22"/>
    </location>
</feature>
<evidence type="ECO:0000313" key="5">
    <source>
        <dbReference type="Proteomes" id="UP000469011"/>
    </source>
</evidence>
<reference evidence="4 5" key="1">
    <citation type="submission" date="2020-01" db="EMBL/GenBank/DDBJ databases">
        <title>Jiella pacifica sp. nov.</title>
        <authorList>
            <person name="Xue Z."/>
            <person name="Zhu S."/>
            <person name="Chen J."/>
            <person name="Yang J."/>
        </authorList>
    </citation>
    <scope>NUCLEOTIDE SEQUENCE [LARGE SCALE GENOMIC DNA]</scope>
    <source>
        <strain evidence="4 5">40Bstr34</strain>
    </source>
</reference>
<sequence>MRNNLKAALFMSSILVAPAAFAQTNTAQNANDTTRENAQGAEADVVVQPDAPEVRVNVPEPDVTVDQAQPNVDVTQPRPTITVRQPAPNVTVDIPQPVITVRMPDPQVDVSQSQPQVSVSQGEPTVNVGEADQSAVETNDDGTQANVAVQQAQPQVNIQGADQRPEIRYEREEANVTVNQPEGQPQIRYEDSEGNAMERDTADAQNQTTASQDDAVNTASTSQQAGTQRNEADLFIAVAVDAAREIQMTVDEITEYDIVGTNGNMLGDIQNVANIDGKLFAVIGSGGFLGMGEKEVAIPLSSLIAENGNFVAQGISENQIEGLQEFDTDQYPLLDSDRTITLGSV</sequence>
<feature type="compositionally biased region" description="Basic and acidic residues" evidence="1">
    <location>
        <begin position="192"/>
        <end position="202"/>
    </location>
</feature>
<evidence type="ECO:0000259" key="3">
    <source>
        <dbReference type="Pfam" id="PF05239"/>
    </source>
</evidence>
<feature type="chain" id="PRO_5026984297" description="PRC-barrel domain-containing protein" evidence="2">
    <location>
        <begin position="23"/>
        <end position="345"/>
    </location>
</feature>
<evidence type="ECO:0000313" key="4">
    <source>
        <dbReference type="EMBL" id="NDW02917.1"/>
    </source>
</evidence>
<name>A0A6N9SV34_9HYPH</name>
<feature type="compositionally biased region" description="Polar residues" evidence="1">
    <location>
        <begin position="203"/>
        <end position="227"/>
    </location>
</feature>
<keyword evidence="2" id="KW-0732">Signal</keyword>